<keyword evidence="2" id="KW-1185">Reference proteome</keyword>
<gene>
    <name evidence="1" type="ORF">GCM10022278_01390</name>
</gene>
<organism evidence="1 2">
    <name type="scientific">Allohahella marinimesophila</name>
    <dbReference type="NCBI Taxonomy" id="1054972"/>
    <lineage>
        <taxon>Bacteria</taxon>
        <taxon>Pseudomonadati</taxon>
        <taxon>Pseudomonadota</taxon>
        <taxon>Gammaproteobacteria</taxon>
        <taxon>Oceanospirillales</taxon>
        <taxon>Hahellaceae</taxon>
        <taxon>Allohahella</taxon>
    </lineage>
</organism>
<proteinExistence type="predicted"/>
<sequence length="109" mass="11820">MATPVKDISAAQATAMLANIDSPQAGDQVVPPFDHGAFVSSKNFMSGAYFEAAFRRLSSDEVEVLLRFYDFDFDDGSYAFKADDSISSSWQDCLALVESHLAAIAAEKI</sequence>
<name>A0ABP7NFV4_9GAMM</name>
<dbReference type="EMBL" id="BAABBO010000001">
    <property type="protein sequence ID" value="GAA3945949.1"/>
    <property type="molecule type" value="Genomic_DNA"/>
</dbReference>
<reference evidence="2" key="1">
    <citation type="journal article" date="2019" name="Int. J. Syst. Evol. Microbiol.">
        <title>The Global Catalogue of Microorganisms (GCM) 10K type strain sequencing project: providing services to taxonomists for standard genome sequencing and annotation.</title>
        <authorList>
            <consortium name="The Broad Institute Genomics Platform"/>
            <consortium name="The Broad Institute Genome Sequencing Center for Infectious Disease"/>
            <person name="Wu L."/>
            <person name="Ma J."/>
        </authorList>
    </citation>
    <scope>NUCLEOTIDE SEQUENCE [LARGE SCALE GENOMIC DNA]</scope>
    <source>
        <strain evidence="2">JCM 17555</strain>
    </source>
</reference>
<evidence type="ECO:0000313" key="1">
    <source>
        <dbReference type="EMBL" id="GAA3945949.1"/>
    </source>
</evidence>
<protein>
    <submittedName>
        <fullName evidence="1">Uncharacterized protein</fullName>
    </submittedName>
</protein>
<dbReference type="RefSeq" id="WP_344802258.1">
    <property type="nucleotide sequence ID" value="NZ_BAABBO010000001.1"/>
</dbReference>
<accession>A0ABP7NFV4</accession>
<comment type="caution">
    <text evidence="1">The sequence shown here is derived from an EMBL/GenBank/DDBJ whole genome shotgun (WGS) entry which is preliminary data.</text>
</comment>
<evidence type="ECO:0000313" key="2">
    <source>
        <dbReference type="Proteomes" id="UP001501337"/>
    </source>
</evidence>
<dbReference type="Proteomes" id="UP001501337">
    <property type="component" value="Unassembled WGS sequence"/>
</dbReference>